<sequence>MAEKENHSTNIETVHINEDYVIKRIEELCEQKHWSKYRLAKKSGIPHSTIFNMLKRTNTPTIGTLVKICNGLGITLSQFFADDEYVTLTKQQKLLLRLWGTLENEEKIRCEAYIKGVAGDRGKGIELSESEEDE</sequence>
<dbReference type="Proteomes" id="UP000824201">
    <property type="component" value="Unassembled WGS sequence"/>
</dbReference>
<accession>A0A9D1EEE9</accession>
<dbReference type="Pfam" id="PF01381">
    <property type="entry name" value="HTH_3"/>
    <property type="match status" value="1"/>
</dbReference>
<dbReference type="GO" id="GO:0005829">
    <property type="term" value="C:cytosol"/>
    <property type="evidence" value="ECO:0007669"/>
    <property type="project" value="TreeGrafter"/>
</dbReference>
<evidence type="ECO:0000313" key="3">
    <source>
        <dbReference type="EMBL" id="HIR88881.1"/>
    </source>
</evidence>
<dbReference type="GO" id="GO:0003700">
    <property type="term" value="F:DNA-binding transcription factor activity"/>
    <property type="evidence" value="ECO:0007669"/>
    <property type="project" value="TreeGrafter"/>
</dbReference>
<protein>
    <submittedName>
        <fullName evidence="3">Helix-turn-helix transcriptional regulator</fullName>
    </submittedName>
</protein>
<dbReference type="PANTHER" id="PTHR46797">
    <property type="entry name" value="HTH-TYPE TRANSCRIPTIONAL REGULATOR"/>
    <property type="match status" value="1"/>
</dbReference>
<dbReference type="InterPro" id="IPR010982">
    <property type="entry name" value="Lambda_DNA-bd_dom_sf"/>
</dbReference>
<reference evidence="3" key="2">
    <citation type="journal article" date="2021" name="PeerJ">
        <title>Extensive microbial diversity within the chicken gut microbiome revealed by metagenomics and culture.</title>
        <authorList>
            <person name="Gilroy R."/>
            <person name="Ravi A."/>
            <person name="Getino M."/>
            <person name="Pursley I."/>
            <person name="Horton D.L."/>
            <person name="Alikhan N.F."/>
            <person name="Baker D."/>
            <person name="Gharbi K."/>
            <person name="Hall N."/>
            <person name="Watson M."/>
            <person name="Adriaenssens E.M."/>
            <person name="Foster-Nyarko E."/>
            <person name="Jarju S."/>
            <person name="Secka A."/>
            <person name="Antonio M."/>
            <person name="Oren A."/>
            <person name="Chaudhuri R.R."/>
            <person name="La Ragione R."/>
            <person name="Hildebrand F."/>
            <person name="Pallen M.J."/>
        </authorList>
    </citation>
    <scope>NUCLEOTIDE SEQUENCE</scope>
    <source>
        <strain evidence="3">ChiW13-3771</strain>
    </source>
</reference>
<gene>
    <name evidence="3" type="ORF">IAC96_08040</name>
</gene>
<dbReference type="AlphaFoldDB" id="A0A9D1EEE9"/>
<dbReference type="CDD" id="cd00093">
    <property type="entry name" value="HTH_XRE"/>
    <property type="match status" value="1"/>
</dbReference>
<dbReference type="SMART" id="SM00530">
    <property type="entry name" value="HTH_XRE"/>
    <property type="match status" value="1"/>
</dbReference>
<dbReference type="Gene3D" id="1.10.260.40">
    <property type="entry name" value="lambda repressor-like DNA-binding domains"/>
    <property type="match status" value="1"/>
</dbReference>
<comment type="caution">
    <text evidence="3">The sequence shown here is derived from an EMBL/GenBank/DDBJ whole genome shotgun (WGS) entry which is preliminary data.</text>
</comment>
<dbReference type="GO" id="GO:0003677">
    <property type="term" value="F:DNA binding"/>
    <property type="evidence" value="ECO:0007669"/>
    <property type="project" value="UniProtKB-KW"/>
</dbReference>
<feature type="domain" description="HTH cro/C1-type" evidence="2">
    <location>
        <begin position="25"/>
        <end position="79"/>
    </location>
</feature>
<evidence type="ECO:0000256" key="1">
    <source>
        <dbReference type="ARBA" id="ARBA00023125"/>
    </source>
</evidence>
<proteinExistence type="predicted"/>
<organism evidence="3 4">
    <name type="scientific">Candidatus Fimimorpha faecalis</name>
    <dbReference type="NCBI Taxonomy" id="2840824"/>
    <lineage>
        <taxon>Bacteria</taxon>
        <taxon>Bacillati</taxon>
        <taxon>Bacillota</taxon>
        <taxon>Clostridia</taxon>
        <taxon>Eubacteriales</taxon>
        <taxon>Candidatus Fimimorpha</taxon>
    </lineage>
</organism>
<dbReference type="PROSITE" id="PS50943">
    <property type="entry name" value="HTH_CROC1"/>
    <property type="match status" value="1"/>
</dbReference>
<dbReference type="EMBL" id="DVHN01000101">
    <property type="protein sequence ID" value="HIR88881.1"/>
    <property type="molecule type" value="Genomic_DNA"/>
</dbReference>
<dbReference type="InterPro" id="IPR050807">
    <property type="entry name" value="TransReg_Diox_bact_type"/>
</dbReference>
<name>A0A9D1EEE9_9FIRM</name>
<dbReference type="PANTHER" id="PTHR46797:SF1">
    <property type="entry name" value="METHYLPHOSPHONATE SYNTHASE"/>
    <property type="match status" value="1"/>
</dbReference>
<keyword evidence="1" id="KW-0238">DNA-binding</keyword>
<evidence type="ECO:0000313" key="4">
    <source>
        <dbReference type="Proteomes" id="UP000824201"/>
    </source>
</evidence>
<evidence type="ECO:0000259" key="2">
    <source>
        <dbReference type="PROSITE" id="PS50943"/>
    </source>
</evidence>
<dbReference type="InterPro" id="IPR001387">
    <property type="entry name" value="Cro/C1-type_HTH"/>
</dbReference>
<dbReference type="SUPFAM" id="SSF47413">
    <property type="entry name" value="lambda repressor-like DNA-binding domains"/>
    <property type="match status" value="1"/>
</dbReference>
<reference evidence="3" key="1">
    <citation type="submission" date="2020-10" db="EMBL/GenBank/DDBJ databases">
        <authorList>
            <person name="Gilroy R."/>
        </authorList>
    </citation>
    <scope>NUCLEOTIDE SEQUENCE</scope>
    <source>
        <strain evidence="3">ChiW13-3771</strain>
    </source>
</reference>